<evidence type="ECO:0000313" key="3">
    <source>
        <dbReference type="EMBL" id="OQD87089.1"/>
    </source>
</evidence>
<reference evidence="4" key="1">
    <citation type="journal article" date="2017" name="Nat. Microbiol.">
        <title>Global analysis of biosynthetic gene clusters reveals vast potential of secondary metabolite production in Penicillium species.</title>
        <authorList>
            <person name="Nielsen J.C."/>
            <person name="Grijseels S."/>
            <person name="Prigent S."/>
            <person name="Ji B."/>
            <person name="Dainat J."/>
            <person name="Nielsen K.F."/>
            <person name="Frisvad J.C."/>
            <person name="Workman M."/>
            <person name="Nielsen J."/>
        </authorList>
    </citation>
    <scope>NUCLEOTIDE SEQUENCE [LARGE SCALE GENOMIC DNA]</scope>
    <source>
        <strain evidence="4">IBT 31811</strain>
    </source>
</reference>
<feature type="compositionally biased region" description="Polar residues" evidence="1">
    <location>
        <begin position="320"/>
        <end position="341"/>
    </location>
</feature>
<name>A0A1V6QD06_9EURO</name>
<feature type="region of interest" description="Disordered" evidence="1">
    <location>
        <begin position="1"/>
        <end position="587"/>
    </location>
</feature>
<feature type="compositionally biased region" description="Low complexity" evidence="1">
    <location>
        <begin position="227"/>
        <end position="236"/>
    </location>
</feature>
<dbReference type="GO" id="GO:0003677">
    <property type="term" value="F:DNA binding"/>
    <property type="evidence" value="ECO:0007669"/>
    <property type="project" value="InterPro"/>
</dbReference>
<feature type="compositionally biased region" description="Polar residues" evidence="1">
    <location>
        <begin position="289"/>
        <end position="300"/>
    </location>
</feature>
<evidence type="ECO:0000259" key="2">
    <source>
        <dbReference type="Pfam" id="PF20994"/>
    </source>
</evidence>
<dbReference type="OrthoDB" id="5377952at2759"/>
<feature type="compositionally biased region" description="Low complexity" evidence="1">
    <location>
        <begin position="409"/>
        <end position="419"/>
    </location>
</feature>
<keyword evidence="4" id="KW-1185">Reference proteome</keyword>
<dbReference type="Proteomes" id="UP000191672">
    <property type="component" value="Unassembled WGS sequence"/>
</dbReference>
<feature type="compositionally biased region" description="Polar residues" evidence="1">
    <location>
        <begin position="203"/>
        <end position="214"/>
    </location>
</feature>
<feature type="domain" description="Inner kinetochore subunit AME1" evidence="2">
    <location>
        <begin position="626"/>
        <end position="813"/>
    </location>
</feature>
<feature type="compositionally biased region" description="Acidic residues" evidence="1">
    <location>
        <begin position="475"/>
        <end position="490"/>
    </location>
</feature>
<feature type="compositionally biased region" description="Polar residues" evidence="1">
    <location>
        <begin position="351"/>
        <end position="363"/>
    </location>
</feature>
<sequence length="820" mass="89025">MEPTREERQQMRQRGAGTRKAKEVNFGFSFGGLASEPSATAPFPIVPEPRPQTQPATTPPLPKVSTQGEKENARTPGSARNRLPERPSTYDIPSDDGPEQTRSNKRRKINPIEGVQDTPTRRNRAQPTNSDSQAADNSAGGTERQPSNASPSTDVTTQAKPTTEPQPQISPIPEPSVDDQRPVTEPSSANRVEPVIPADKEQPAQNDTSANGATQAVVAEGTQKQTAPPKASSSKAQSGPMQPDKMKTPRERRHRSQSPINSSKQAQGDSRNKRGTTEPASPVVHFAEKSTTNLPSNVSTEPAGATDIADNGAEAAENIPETTGIASEQDTPVFTEPLQTTKKARGRPRKSTVSQLPETTTNTEQEHAPETQAEPTAVQAETSSKSKLRRGRPSLNGKTKVVEFERVSSESPPAQAEASTQPKRPRGRPSLIGKTRVAGGNRASPELVPDAVEVENPISKPQRGRPKKANREAEPEPEAEAEQPEADEPVETAVPKPQRGRPSKKGKRPAEPEPEPADPEPTTEDQPSPETVPTSKPRGRPAKKAKRPVEHGADSEADAEQEQPTAEPTEQPRRKTREPRGESFPVTVHRLANAVALGGRVAAATDSGDEQDSADELSSRQRTKVPNRGGVNPADVLGQICRESLEKTLNTLKDGIANEANVTRRAEWTRKKKVVEAFGLELENRLMDLSEMLDSNFVLGVQLKKAKKEMMELRSHLYRVKKEREHVALQMDAVRGKHIDEEKAKLSRTTINNSLHSLELALERNKSRTAAVETTSADLEFMLRTVADVSARAPGAQGGLLSQIRAFNAQLEATASRLER</sequence>
<feature type="compositionally biased region" description="Acidic residues" evidence="1">
    <location>
        <begin position="512"/>
        <end position="523"/>
    </location>
</feature>
<feature type="compositionally biased region" description="Basic and acidic residues" evidence="1">
    <location>
        <begin position="1"/>
        <end position="10"/>
    </location>
</feature>
<feature type="compositionally biased region" description="Basic residues" evidence="1">
    <location>
        <begin position="498"/>
        <end position="507"/>
    </location>
</feature>
<evidence type="ECO:0000313" key="4">
    <source>
        <dbReference type="Proteomes" id="UP000191672"/>
    </source>
</evidence>
<dbReference type="SMART" id="SM00384">
    <property type="entry name" value="AT_hook"/>
    <property type="match status" value="5"/>
</dbReference>
<dbReference type="PRINTS" id="PR00929">
    <property type="entry name" value="ATHOOK"/>
</dbReference>
<dbReference type="Pfam" id="PF20994">
    <property type="entry name" value="CENPU"/>
    <property type="match status" value="1"/>
</dbReference>
<dbReference type="EMBL" id="MDYN01000006">
    <property type="protein sequence ID" value="OQD87089.1"/>
    <property type="molecule type" value="Genomic_DNA"/>
</dbReference>
<feature type="compositionally biased region" description="Pro residues" evidence="1">
    <location>
        <begin position="44"/>
        <end position="62"/>
    </location>
</feature>
<gene>
    <name evidence="3" type="ORF">PENANT_c006G03542</name>
</gene>
<comment type="caution">
    <text evidence="3">The sequence shown here is derived from an EMBL/GenBank/DDBJ whole genome shotgun (WGS) entry which is preliminary data.</text>
</comment>
<feature type="region of interest" description="Disordered" evidence="1">
    <location>
        <begin position="603"/>
        <end position="631"/>
    </location>
</feature>
<feature type="compositionally biased region" description="Basic residues" evidence="1">
    <location>
        <begin position="537"/>
        <end position="546"/>
    </location>
</feature>
<proteinExistence type="predicted"/>
<protein>
    <recommendedName>
        <fullName evidence="2">Inner kinetochore subunit AME1 domain-containing protein</fullName>
    </recommendedName>
</protein>
<evidence type="ECO:0000256" key="1">
    <source>
        <dbReference type="SAM" id="MobiDB-lite"/>
    </source>
</evidence>
<feature type="compositionally biased region" description="Polar residues" evidence="1">
    <location>
        <begin position="257"/>
        <end position="269"/>
    </location>
</feature>
<feature type="compositionally biased region" description="Polar residues" evidence="1">
    <location>
        <begin position="125"/>
        <end position="160"/>
    </location>
</feature>
<dbReference type="InterPro" id="IPR017956">
    <property type="entry name" value="AT_hook_DNA-bd_motif"/>
</dbReference>
<dbReference type="InterPro" id="IPR048743">
    <property type="entry name" value="AME1"/>
</dbReference>
<organism evidence="3 4">
    <name type="scientific">Penicillium antarcticum</name>
    <dbReference type="NCBI Taxonomy" id="416450"/>
    <lineage>
        <taxon>Eukaryota</taxon>
        <taxon>Fungi</taxon>
        <taxon>Dikarya</taxon>
        <taxon>Ascomycota</taxon>
        <taxon>Pezizomycotina</taxon>
        <taxon>Eurotiomycetes</taxon>
        <taxon>Eurotiomycetidae</taxon>
        <taxon>Eurotiales</taxon>
        <taxon>Aspergillaceae</taxon>
        <taxon>Penicillium</taxon>
    </lineage>
</organism>
<dbReference type="AlphaFoldDB" id="A0A1V6QD06"/>
<accession>A0A1V6QD06</accession>
<feature type="compositionally biased region" description="Basic and acidic residues" evidence="1">
    <location>
        <begin position="570"/>
        <end position="581"/>
    </location>
</feature>